<keyword evidence="18" id="KW-1185">Reference proteome</keyword>
<dbReference type="InterPro" id="IPR050599">
    <property type="entry name" value="VDCC_alpha-1_subunit"/>
</dbReference>
<dbReference type="OrthoDB" id="45894at2759"/>
<keyword evidence="13" id="KW-0175">Coiled coil</keyword>
<evidence type="ECO:0000256" key="10">
    <source>
        <dbReference type="ARBA" id="ARBA00023136"/>
    </source>
</evidence>
<evidence type="ECO:0000256" key="7">
    <source>
        <dbReference type="ARBA" id="ARBA00022882"/>
    </source>
</evidence>
<evidence type="ECO:0000256" key="3">
    <source>
        <dbReference type="ARBA" id="ARBA00022568"/>
    </source>
</evidence>
<keyword evidence="6" id="KW-0106">Calcium</keyword>
<protein>
    <submittedName>
        <fullName evidence="17">Bacterial type voltage activated sodium channel</fullName>
    </submittedName>
</protein>
<keyword evidence="7" id="KW-0851">Voltage-gated channel</keyword>
<gene>
    <name evidence="17" type="ORF">PHATR_54164</name>
</gene>
<dbReference type="InterPro" id="IPR005821">
    <property type="entry name" value="Ion_trans_dom"/>
</dbReference>
<dbReference type="InParanoid" id="B5Y4R3"/>
<evidence type="ECO:0000256" key="9">
    <source>
        <dbReference type="ARBA" id="ARBA00023065"/>
    </source>
</evidence>
<accession>B5Y4R3</accession>
<dbReference type="SUPFAM" id="SSF81324">
    <property type="entry name" value="Voltage-gated potassium channels"/>
    <property type="match status" value="1"/>
</dbReference>
<keyword evidence="5 15" id="KW-0812">Transmembrane</keyword>
<keyword evidence="11" id="KW-0325">Glycoprotein</keyword>
<evidence type="ECO:0000256" key="11">
    <source>
        <dbReference type="ARBA" id="ARBA00023180"/>
    </source>
</evidence>
<evidence type="ECO:0000256" key="8">
    <source>
        <dbReference type="ARBA" id="ARBA00022989"/>
    </source>
</evidence>
<proteinExistence type="predicted"/>
<dbReference type="OMA" id="NAVILGW"/>
<keyword evidence="8 15" id="KW-1133">Transmembrane helix</keyword>
<keyword evidence="10 15" id="KW-0472">Membrane</keyword>
<dbReference type="Proteomes" id="UP000000759">
    <property type="component" value="Chromosome 3"/>
</dbReference>
<evidence type="ECO:0000256" key="14">
    <source>
        <dbReference type="SAM" id="MobiDB-lite"/>
    </source>
</evidence>
<feature type="compositionally biased region" description="Polar residues" evidence="14">
    <location>
        <begin position="1"/>
        <end position="15"/>
    </location>
</feature>
<dbReference type="GO" id="GO:0005891">
    <property type="term" value="C:voltage-gated calcium channel complex"/>
    <property type="evidence" value="ECO:0007669"/>
    <property type="project" value="TreeGrafter"/>
</dbReference>
<dbReference type="Gene3D" id="1.20.120.350">
    <property type="entry name" value="Voltage-gated potassium channels. Chain C"/>
    <property type="match status" value="1"/>
</dbReference>
<feature type="transmembrane region" description="Helical" evidence="15">
    <location>
        <begin position="133"/>
        <end position="152"/>
    </location>
</feature>
<dbReference type="eggNOG" id="KOG2301">
    <property type="taxonomic scope" value="Eukaryota"/>
</dbReference>
<evidence type="ECO:0000256" key="15">
    <source>
        <dbReference type="SAM" id="Phobius"/>
    </source>
</evidence>
<evidence type="ECO:0000259" key="16">
    <source>
        <dbReference type="Pfam" id="PF00520"/>
    </source>
</evidence>
<feature type="region of interest" description="Disordered" evidence="14">
    <location>
        <begin position="379"/>
        <end position="415"/>
    </location>
</feature>
<dbReference type="GO" id="GO:0008331">
    <property type="term" value="F:high voltage-gated calcium channel activity"/>
    <property type="evidence" value="ECO:0007669"/>
    <property type="project" value="TreeGrafter"/>
</dbReference>
<keyword evidence="12 17" id="KW-0407">Ion channel</keyword>
<evidence type="ECO:0000256" key="2">
    <source>
        <dbReference type="ARBA" id="ARBA00022448"/>
    </source>
</evidence>
<dbReference type="GeneID" id="7204355"/>
<dbReference type="PANTHER" id="PTHR45628:SF7">
    <property type="entry name" value="VOLTAGE-DEPENDENT CALCIUM CHANNEL TYPE A SUBUNIT ALPHA-1"/>
    <property type="match status" value="1"/>
</dbReference>
<keyword evidence="2" id="KW-0813">Transport</keyword>
<feature type="transmembrane region" description="Helical" evidence="15">
    <location>
        <begin position="98"/>
        <end position="121"/>
    </location>
</feature>
<feature type="region of interest" description="Disordered" evidence="14">
    <location>
        <begin position="1"/>
        <end position="48"/>
    </location>
</feature>
<evidence type="ECO:0000313" key="18">
    <source>
        <dbReference type="Proteomes" id="UP000000759"/>
    </source>
</evidence>
<evidence type="ECO:0000256" key="13">
    <source>
        <dbReference type="SAM" id="Coils"/>
    </source>
</evidence>
<dbReference type="Pfam" id="PF00520">
    <property type="entry name" value="Ion_trans"/>
    <property type="match status" value="1"/>
</dbReference>
<dbReference type="AlphaFoldDB" id="B5Y4R3"/>
<sequence>MLETSDWNNRHNSATEGGPVRIETDSTRRSSSQDSRESKSDSGQSKQAANSCEDMIVEAVDPNVNLYSSGTNQQVRSAMDAFQAFRYLSGTFVNSEKVQLFIVSLIAINALMMGIATFDFVREDPSVNNAFEIVDQIFLIIFTIELAMQFAYHGWRLLLDGWLCFDLIVIAMSWSFSSVQIIRAFRIFRALRLITRIKVMKNLVLALFGVMPRMFAIGLLLFLVSYIFAVMFTQLFKDLGERGLTDADYFGRIDDTFFTLFQIMTLDGWADIARQVMEVYPWAWLPFIVFVIITGFVVVNLIIAVICDAISALHDDEKAKLHGTYEDDGTLNHDESVRPAVREDVRAQLDVLEDHVEELTRMQEETLLTLEALTRQLQTQNAAESMHTIDDHDSCTNGSGSEDDTHEGEPPKARA</sequence>
<evidence type="ECO:0000256" key="12">
    <source>
        <dbReference type="ARBA" id="ARBA00023303"/>
    </source>
</evidence>
<evidence type="ECO:0000256" key="5">
    <source>
        <dbReference type="ARBA" id="ARBA00022692"/>
    </source>
</evidence>
<reference evidence="18" key="2">
    <citation type="submission" date="2008-08" db="EMBL/GenBank/DDBJ databases">
        <authorList>
            <consortium name="Diatom Consortium"/>
            <person name="Grigoriev I."/>
            <person name="Grimwood J."/>
            <person name="Kuo A."/>
            <person name="Otillar R.P."/>
            <person name="Salamov A."/>
            <person name="Detter J.C."/>
            <person name="Lindquist E."/>
            <person name="Shapiro H."/>
            <person name="Lucas S."/>
            <person name="Glavina del Rio T."/>
            <person name="Pitluck S."/>
            <person name="Rokhsar D."/>
            <person name="Bowler C."/>
        </authorList>
    </citation>
    <scope>GENOME REANNOTATION</scope>
    <source>
        <strain evidence="18">CCAP 1055/1</strain>
    </source>
</reference>
<feature type="transmembrane region" description="Helical" evidence="15">
    <location>
        <begin position="203"/>
        <end position="229"/>
    </location>
</feature>
<evidence type="ECO:0000256" key="1">
    <source>
        <dbReference type="ARBA" id="ARBA00004141"/>
    </source>
</evidence>
<dbReference type="Gene3D" id="1.10.287.70">
    <property type="match status" value="1"/>
</dbReference>
<dbReference type="GO" id="GO:0098703">
    <property type="term" value="P:calcium ion import across plasma membrane"/>
    <property type="evidence" value="ECO:0007669"/>
    <property type="project" value="TreeGrafter"/>
</dbReference>
<comment type="subcellular location">
    <subcellularLocation>
        <location evidence="1">Membrane</location>
        <topology evidence="1">Multi-pass membrane protein</topology>
    </subcellularLocation>
</comment>
<dbReference type="HOGENOM" id="CLU_055047_0_0_1"/>
<feature type="transmembrane region" description="Helical" evidence="15">
    <location>
        <begin position="284"/>
        <end position="310"/>
    </location>
</feature>
<feature type="transmembrane region" description="Helical" evidence="15">
    <location>
        <begin position="158"/>
        <end position="182"/>
    </location>
</feature>
<keyword evidence="4" id="KW-0107">Calcium channel</keyword>
<reference evidence="17 18" key="1">
    <citation type="journal article" date="2008" name="Nature">
        <title>The Phaeodactylum genome reveals the evolutionary history of diatom genomes.</title>
        <authorList>
            <person name="Bowler C."/>
            <person name="Allen A.E."/>
            <person name="Badger J.H."/>
            <person name="Grimwood J."/>
            <person name="Jabbari K."/>
            <person name="Kuo A."/>
            <person name="Maheswari U."/>
            <person name="Martens C."/>
            <person name="Maumus F."/>
            <person name="Otillar R.P."/>
            <person name="Rayko E."/>
            <person name="Salamov A."/>
            <person name="Vandepoele K."/>
            <person name="Beszteri B."/>
            <person name="Gruber A."/>
            <person name="Heijde M."/>
            <person name="Katinka M."/>
            <person name="Mock T."/>
            <person name="Valentin K."/>
            <person name="Verret F."/>
            <person name="Berges J.A."/>
            <person name="Brownlee C."/>
            <person name="Cadoret J.P."/>
            <person name="Chiovitti A."/>
            <person name="Choi C.J."/>
            <person name="Coesel S."/>
            <person name="De Martino A."/>
            <person name="Detter J.C."/>
            <person name="Durkin C."/>
            <person name="Falciatore A."/>
            <person name="Fournet J."/>
            <person name="Haruta M."/>
            <person name="Huysman M.J."/>
            <person name="Jenkins B.D."/>
            <person name="Jiroutova K."/>
            <person name="Jorgensen R.E."/>
            <person name="Joubert Y."/>
            <person name="Kaplan A."/>
            <person name="Kroger N."/>
            <person name="Kroth P.G."/>
            <person name="La Roche J."/>
            <person name="Lindquist E."/>
            <person name="Lommer M."/>
            <person name="Martin-Jezequel V."/>
            <person name="Lopez P.J."/>
            <person name="Lucas S."/>
            <person name="Mangogna M."/>
            <person name="McGinnis K."/>
            <person name="Medlin L.K."/>
            <person name="Montsant A."/>
            <person name="Oudot-Le Secq M.P."/>
            <person name="Napoli C."/>
            <person name="Obornik M."/>
            <person name="Parker M.S."/>
            <person name="Petit J.L."/>
            <person name="Porcel B.M."/>
            <person name="Poulsen N."/>
            <person name="Robison M."/>
            <person name="Rychlewski L."/>
            <person name="Rynearson T.A."/>
            <person name="Schmutz J."/>
            <person name="Shapiro H."/>
            <person name="Siaut M."/>
            <person name="Stanley M."/>
            <person name="Sussman M.R."/>
            <person name="Taylor A.R."/>
            <person name="Vardi A."/>
            <person name="von Dassow P."/>
            <person name="Vyverman W."/>
            <person name="Willis A."/>
            <person name="Wyrwicz L.S."/>
            <person name="Rokhsar D.S."/>
            <person name="Weissenbach J."/>
            <person name="Armbrust E.V."/>
            <person name="Green B.R."/>
            <person name="Van de Peer Y."/>
            <person name="Grigoriev I.V."/>
        </authorList>
    </citation>
    <scope>NUCLEOTIDE SEQUENCE [LARGE SCALE GENOMIC DNA]</scope>
    <source>
        <strain evidence="17 18">CCAP 1055/1</strain>
    </source>
</reference>
<evidence type="ECO:0000313" key="17">
    <source>
        <dbReference type="EMBL" id="ACI65525.1"/>
    </source>
</evidence>
<evidence type="ECO:0000256" key="4">
    <source>
        <dbReference type="ARBA" id="ARBA00022673"/>
    </source>
</evidence>
<dbReference type="EMBL" id="CP001142">
    <property type="protein sequence ID" value="ACI65525.1"/>
    <property type="molecule type" value="Genomic_DNA"/>
</dbReference>
<feature type="coiled-coil region" evidence="13">
    <location>
        <begin position="342"/>
        <end position="376"/>
    </location>
</feature>
<evidence type="ECO:0000256" key="6">
    <source>
        <dbReference type="ARBA" id="ARBA00022837"/>
    </source>
</evidence>
<feature type="domain" description="Ion transport" evidence="16">
    <location>
        <begin position="99"/>
        <end position="316"/>
    </location>
</feature>
<dbReference type="RefSeq" id="XP_002186055.1">
    <property type="nucleotide sequence ID" value="XM_002186019.1"/>
</dbReference>
<dbReference type="KEGG" id="pti:PHATR_54164"/>
<organism evidence="17 18">
    <name type="scientific">Phaeodactylum tricornutum (strain CCAP 1055/1)</name>
    <dbReference type="NCBI Taxonomy" id="556484"/>
    <lineage>
        <taxon>Eukaryota</taxon>
        <taxon>Sar</taxon>
        <taxon>Stramenopiles</taxon>
        <taxon>Ochrophyta</taxon>
        <taxon>Bacillariophyta</taxon>
        <taxon>Bacillariophyceae</taxon>
        <taxon>Bacillariophycidae</taxon>
        <taxon>Naviculales</taxon>
        <taxon>Phaeodactylaceae</taxon>
        <taxon>Phaeodactylum</taxon>
    </lineage>
</organism>
<dbReference type="PANTHER" id="PTHR45628">
    <property type="entry name" value="VOLTAGE-DEPENDENT CALCIUM CHANNEL TYPE A SUBUNIT ALPHA-1"/>
    <property type="match status" value="1"/>
</dbReference>
<dbReference type="InterPro" id="IPR027359">
    <property type="entry name" value="Volt_channel_dom_sf"/>
</dbReference>
<dbReference type="STRING" id="556484.B5Y4R3"/>
<keyword evidence="3" id="KW-0109">Calcium transport</keyword>
<name>B5Y4R3_PHATC</name>
<dbReference type="PaxDb" id="2850-Phatr54164"/>
<keyword evidence="9" id="KW-0406">Ion transport</keyword>